<dbReference type="AlphaFoldDB" id="A0AAW1LLP8"/>
<keyword evidence="3" id="KW-1185">Reference proteome</keyword>
<keyword evidence="1" id="KW-0732">Signal</keyword>
<dbReference type="Proteomes" id="UP001458880">
    <property type="component" value="Unassembled WGS sequence"/>
</dbReference>
<evidence type="ECO:0000256" key="1">
    <source>
        <dbReference type="SAM" id="SignalP"/>
    </source>
</evidence>
<sequence length="126" mass="14691">MNMIIAIAIIAIISIDNVYSGVIREEDSFFLGNERISKRSVDQQKESSPENIEIIELPRVIYTRSIRTDSYRQHDDLLSIVPKAIFGERILKKFVEESAFRHPESHLVFKPQFRFSESIVERIPLQ</sequence>
<evidence type="ECO:0000313" key="3">
    <source>
        <dbReference type="Proteomes" id="UP001458880"/>
    </source>
</evidence>
<comment type="caution">
    <text evidence="2">The sequence shown here is derived from an EMBL/GenBank/DDBJ whole genome shotgun (WGS) entry which is preliminary data.</text>
</comment>
<proteinExistence type="predicted"/>
<protein>
    <submittedName>
        <fullName evidence="2">Uncharacterized protein</fullName>
    </submittedName>
</protein>
<feature type="chain" id="PRO_5043945977" evidence="1">
    <location>
        <begin position="21"/>
        <end position="126"/>
    </location>
</feature>
<gene>
    <name evidence="2" type="ORF">QE152_g12783</name>
</gene>
<name>A0AAW1LLP8_POPJA</name>
<dbReference type="EMBL" id="JASPKY010000118">
    <property type="protein sequence ID" value="KAK9736075.1"/>
    <property type="molecule type" value="Genomic_DNA"/>
</dbReference>
<evidence type="ECO:0000313" key="2">
    <source>
        <dbReference type="EMBL" id="KAK9736075.1"/>
    </source>
</evidence>
<organism evidence="2 3">
    <name type="scientific">Popillia japonica</name>
    <name type="common">Japanese beetle</name>
    <dbReference type="NCBI Taxonomy" id="7064"/>
    <lineage>
        <taxon>Eukaryota</taxon>
        <taxon>Metazoa</taxon>
        <taxon>Ecdysozoa</taxon>
        <taxon>Arthropoda</taxon>
        <taxon>Hexapoda</taxon>
        <taxon>Insecta</taxon>
        <taxon>Pterygota</taxon>
        <taxon>Neoptera</taxon>
        <taxon>Endopterygota</taxon>
        <taxon>Coleoptera</taxon>
        <taxon>Polyphaga</taxon>
        <taxon>Scarabaeiformia</taxon>
        <taxon>Scarabaeidae</taxon>
        <taxon>Rutelinae</taxon>
        <taxon>Popillia</taxon>
    </lineage>
</organism>
<reference evidence="2 3" key="1">
    <citation type="journal article" date="2024" name="BMC Genomics">
        <title>De novo assembly and annotation of Popillia japonica's genome with initial clues to its potential as an invasive pest.</title>
        <authorList>
            <person name="Cucini C."/>
            <person name="Boschi S."/>
            <person name="Funari R."/>
            <person name="Cardaioli E."/>
            <person name="Iannotti N."/>
            <person name="Marturano G."/>
            <person name="Paoli F."/>
            <person name="Bruttini M."/>
            <person name="Carapelli A."/>
            <person name="Frati F."/>
            <person name="Nardi F."/>
        </authorList>
    </citation>
    <scope>NUCLEOTIDE SEQUENCE [LARGE SCALE GENOMIC DNA]</scope>
    <source>
        <strain evidence="2">DMR45628</strain>
    </source>
</reference>
<accession>A0AAW1LLP8</accession>
<feature type="signal peptide" evidence="1">
    <location>
        <begin position="1"/>
        <end position="20"/>
    </location>
</feature>